<dbReference type="VEuPathDB" id="FungiDB:UREG_06336"/>
<dbReference type="RefSeq" id="XP_002583369.1">
    <property type="nucleotide sequence ID" value="XM_002583323.1"/>
</dbReference>
<feature type="region of interest" description="Disordered" evidence="1">
    <location>
        <begin position="271"/>
        <end position="308"/>
    </location>
</feature>
<gene>
    <name evidence="2" type="ORF">UREG_06336</name>
</gene>
<dbReference type="eggNOG" id="ENOG502R9ZU">
    <property type="taxonomic scope" value="Eukaryota"/>
</dbReference>
<dbReference type="EMBL" id="CH476618">
    <property type="protein sequence ID" value="EEP81471.1"/>
    <property type="molecule type" value="Genomic_DNA"/>
</dbReference>
<organism evidence="2 3">
    <name type="scientific">Uncinocarpus reesii (strain UAMH 1704)</name>
    <dbReference type="NCBI Taxonomy" id="336963"/>
    <lineage>
        <taxon>Eukaryota</taxon>
        <taxon>Fungi</taxon>
        <taxon>Dikarya</taxon>
        <taxon>Ascomycota</taxon>
        <taxon>Pezizomycotina</taxon>
        <taxon>Eurotiomycetes</taxon>
        <taxon>Eurotiomycetidae</taxon>
        <taxon>Onygenales</taxon>
        <taxon>Onygenaceae</taxon>
        <taxon>Uncinocarpus</taxon>
    </lineage>
</organism>
<protein>
    <submittedName>
        <fullName evidence="2">Uncharacterized protein</fullName>
    </submittedName>
</protein>
<dbReference type="OMA" id="GLMNERS"/>
<dbReference type="InParanoid" id="C4JXG3"/>
<dbReference type="KEGG" id="ure:UREG_06336"/>
<evidence type="ECO:0000313" key="3">
    <source>
        <dbReference type="Proteomes" id="UP000002058"/>
    </source>
</evidence>
<keyword evidence="3" id="KW-1185">Reference proteome</keyword>
<feature type="compositionally biased region" description="Polar residues" evidence="1">
    <location>
        <begin position="87"/>
        <end position="101"/>
    </location>
</feature>
<dbReference type="AlphaFoldDB" id="C4JXG3"/>
<dbReference type="Proteomes" id="UP000002058">
    <property type="component" value="Unassembled WGS sequence"/>
</dbReference>
<accession>C4JXG3</accession>
<evidence type="ECO:0000313" key="2">
    <source>
        <dbReference type="EMBL" id="EEP81471.1"/>
    </source>
</evidence>
<name>C4JXG3_UNCRE</name>
<dbReference type="STRING" id="336963.C4JXG3"/>
<feature type="compositionally biased region" description="Low complexity" evidence="1">
    <location>
        <begin position="26"/>
        <end position="36"/>
    </location>
</feature>
<dbReference type="GeneID" id="8442204"/>
<reference evidence="3" key="1">
    <citation type="journal article" date="2009" name="Genome Res.">
        <title>Comparative genomic analyses of the human fungal pathogens Coccidioides and their relatives.</title>
        <authorList>
            <person name="Sharpton T.J."/>
            <person name="Stajich J.E."/>
            <person name="Rounsley S.D."/>
            <person name="Gardner M.J."/>
            <person name="Wortman J.R."/>
            <person name="Jordar V.S."/>
            <person name="Maiti R."/>
            <person name="Kodira C.D."/>
            <person name="Neafsey D.E."/>
            <person name="Zeng Q."/>
            <person name="Hung C.-Y."/>
            <person name="McMahan C."/>
            <person name="Muszewska A."/>
            <person name="Grynberg M."/>
            <person name="Mandel M.A."/>
            <person name="Kellner E.M."/>
            <person name="Barker B.M."/>
            <person name="Galgiani J.N."/>
            <person name="Orbach M.J."/>
            <person name="Kirkland T.N."/>
            <person name="Cole G.T."/>
            <person name="Henn M.R."/>
            <person name="Birren B.W."/>
            <person name="Taylor J.W."/>
        </authorList>
    </citation>
    <scope>NUCLEOTIDE SEQUENCE [LARGE SCALE GENOMIC DNA]</scope>
    <source>
        <strain evidence="3">UAMH 1704</strain>
    </source>
</reference>
<dbReference type="HOGENOM" id="CLU_536357_0_0_1"/>
<feature type="compositionally biased region" description="Acidic residues" evidence="1">
    <location>
        <begin position="295"/>
        <end position="308"/>
    </location>
</feature>
<feature type="compositionally biased region" description="Basic and acidic residues" evidence="1">
    <location>
        <begin position="67"/>
        <end position="79"/>
    </location>
</feature>
<feature type="region of interest" description="Disordered" evidence="1">
    <location>
        <begin position="1"/>
        <end position="108"/>
    </location>
</feature>
<dbReference type="OrthoDB" id="4199595at2759"/>
<proteinExistence type="predicted"/>
<evidence type="ECO:0000256" key="1">
    <source>
        <dbReference type="SAM" id="MobiDB-lite"/>
    </source>
</evidence>
<sequence length="537" mass="60351">MARSRKSTGRPRPGYFTMASRRRARAVPPQQQAARQFSPEDEPAIPEKSGADLFRPPSNFNFLFPRESPERNRDAKDKATPFVAQQERAQNTQLSSFSSALNWGGSRGIKGRTQSLKGLGTFSEPPPLPAPLPPLRNTPLAYDHFSESKPCFPEESTPFRKGNMNSVKAVKRAEISLSRFLAKNPDHTRAKEEFKEYERCKTKVDQNIPLTSAEKSRMNQIARNIERREYTLNKDAEEISSQQHTPNIAPVVSKAREVRPGPNVLKETVANLGTPGISSPDRIHLDKAQGAAEASSEDDTSSDGDLEGEERPFWRYNVYLSDSVTGDDASLIATYLNKSRAEARVGAEISRAFTSSSLADWTGVEVRCVFQDGAVLGQTLEFDTGRKVQVQIDRELIKNEVLRRKQRKKLECLPSKLYVVSENVVALDLPAVVAEGRMDGFAFSRHTDGQEVFTIREDANEQASREMLEYMTNHLPPDQKFDLSVIGKLDTEARLYLHELEESEGLYDRTRVVIDQKRRSLQVSVKVKEMLVRGPIN</sequence>